<organism evidence="1 2">
    <name type="scientific">Phytophthora nicotianae P1569</name>
    <dbReference type="NCBI Taxonomy" id="1317065"/>
    <lineage>
        <taxon>Eukaryota</taxon>
        <taxon>Sar</taxon>
        <taxon>Stramenopiles</taxon>
        <taxon>Oomycota</taxon>
        <taxon>Peronosporomycetes</taxon>
        <taxon>Peronosporales</taxon>
        <taxon>Peronosporaceae</taxon>
        <taxon>Phytophthora</taxon>
    </lineage>
</organism>
<dbReference type="eggNOG" id="ENOG502T0IQ">
    <property type="taxonomic scope" value="Eukaryota"/>
</dbReference>
<proteinExistence type="predicted"/>
<protein>
    <submittedName>
        <fullName evidence="1">Uncharacterized protein</fullName>
    </submittedName>
</protein>
<comment type="caution">
    <text evidence="1">The sequence shown here is derived from an EMBL/GenBank/DDBJ whole genome shotgun (WGS) entry which is preliminary data.</text>
</comment>
<dbReference type="HOGENOM" id="CLU_1464012_0_0_1"/>
<dbReference type="Proteomes" id="UP000018721">
    <property type="component" value="Unassembled WGS sequence"/>
</dbReference>
<dbReference type="PANTHER" id="PTHR47169">
    <property type="entry name" value="OS01G0541250 PROTEIN"/>
    <property type="match status" value="1"/>
</dbReference>
<gene>
    <name evidence="1" type="ORF">F443_10474</name>
</gene>
<reference evidence="1 2" key="1">
    <citation type="submission" date="2013-11" db="EMBL/GenBank/DDBJ databases">
        <title>The Genome Sequence of Phytophthora parasitica P1569.</title>
        <authorList>
            <consortium name="The Broad Institute Genomics Platform"/>
            <person name="Russ C."/>
            <person name="Tyler B."/>
            <person name="Panabieres F."/>
            <person name="Shan W."/>
            <person name="Tripathy S."/>
            <person name="Grunwald N."/>
            <person name="Machado M."/>
            <person name="Johnson C.S."/>
            <person name="Arredondo F."/>
            <person name="Hong C."/>
            <person name="Coffey M."/>
            <person name="Young S.K."/>
            <person name="Zeng Q."/>
            <person name="Gargeya S."/>
            <person name="Fitzgerald M."/>
            <person name="Abouelleil A."/>
            <person name="Alvarado L."/>
            <person name="Chapman S.B."/>
            <person name="Gainer-Dewar J."/>
            <person name="Goldberg J."/>
            <person name="Griggs A."/>
            <person name="Gujja S."/>
            <person name="Hansen M."/>
            <person name="Howarth C."/>
            <person name="Imamovic A."/>
            <person name="Ireland A."/>
            <person name="Larimer J."/>
            <person name="McCowan C."/>
            <person name="Murphy C."/>
            <person name="Pearson M."/>
            <person name="Poon T.W."/>
            <person name="Priest M."/>
            <person name="Roberts A."/>
            <person name="Saif S."/>
            <person name="Shea T."/>
            <person name="Sykes S."/>
            <person name="Wortman J."/>
            <person name="Nusbaum C."/>
            <person name="Birren B."/>
        </authorList>
    </citation>
    <scope>NUCLEOTIDE SEQUENCE [LARGE SCALE GENOMIC DNA]</scope>
    <source>
        <strain evidence="1 2">P1569</strain>
    </source>
</reference>
<evidence type="ECO:0000313" key="2">
    <source>
        <dbReference type="Proteomes" id="UP000018721"/>
    </source>
</evidence>
<name>V9F294_PHYNI</name>
<keyword evidence="2" id="KW-1185">Reference proteome</keyword>
<sequence>MRLQIETRSTFFLPRSCLCDLTSAATPRFYLRVLLCHRKGPTSFVDLRTVDGVVCGSYKDAAVRLGYLENDEEWRACMEEAATYVKKVGQKVYVLTGKDDILLEEPPVQFCQSKRHIMMVLFLCAVARPRADWDGKIGLWPVVESYITQRNSVNRPAGVEELRSVSIRHFRKLLLSLLRAITYTF</sequence>
<accession>V9F294</accession>
<dbReference type="EMBL" id="ANIZ01001770">
    <property type="protein sequence ID" value="ETI44853.1"/>
    <property type="molecule type" value="Genomic_DNA"/>
</dbReference>
<dbReference type="AlphaFoldDB" id="V9F294"/>
<dbReference type="OrthoDB" id="125352at2759"/>
<evidence type="ECO:0000313" key="1">
    <source>
        <dbReference type="EMBL" id="ETI44853.1"/>
    </source>
</evidence>